<sequence length="56" mass="6271">RSYHCWYMERTGTYHVPEQIQGAKHLSEIFSQATATVGGSLPSGKSLAPEYQEKVD</sequence>
<feature type="non-terminal residue" evidence="2">
    <location>
        <position position="56"/>
    </location>
</feature>
<feature type="non-terminal residue" evidence="2">
    <location>
        <position position="1"/>
    </location>
</feature>
<dbReference type="AlphaFoldDB" id="A0A0C2T3Q2"/>
<dbReference type="HOGENOM" id="CLU_3019740_0_0_1"/>
<evidence type="ECO:0000313" key="3">
    <source>
        <dbReference type="Proteomes" id="UP000054549"/>
    </source>
</evidence>
<name>A0A0C2T3Q2_AMAMK</name>
<evidence type="ECO:0000313" key="2">
    <source>
        <dbReference type="EMBL" id="KIL61134.1"/>
    </source>
</evidence>
<proteinExistence type="predicted"/>
<keyword evidence="3" id="KW-1185">Reference proteome</keyword>
<evidence type="ECO:0000256" key="1">
    <source>
        <dbReference type="SAM" id="MobiDB-lite"/>
    </source>
</evidence>
<gene>
    <name evidence="2" type="ORF">M378DRAFT_167311</name>
</gene>
<organism evidence="2 3">
    <name type="scientific">Amanita muscaria (strain Koide BX008)</name>
    <dbReference type="NCBI Taxonomy" id="946122"/>
    <lineage>
        <taxon>Eukaryota</taxon>
        <taxon>Fungi</taxon>
        <taxon>Dikarya</taxon>
        <taxon>Basidiomycota</taxon>
        <taxon>Agaricomycotina</taxon>
        <taxon>Agaricomycetes</taxon>
        <taxon>Agaricomycetidae</taxon>
        <taxon>Agaricales</taxon>
        <taxon>Pluteineae</taxon>
        <taxon>Amanitaceae</taxon>
        <taxon>Amanita</taxon>
    </lineage>
</organism>
<dbReference type="EMBL" id="KN818288">
    <property type="protein sequence ID" value="KIL61134.1"/>
    <property type="molecule type" value="Genomic_DNA"/>
</dbReference>
<accession>A0A0C2T3Q2</accession>
<reference evidence="2 3" key="1">
    <citation type="submission" date="2014-04" db="EMBL/GenBank/DDBJ databases">
        <title>Evolutionary Origins and Diversification of the Mycorrhizal Mutualists.</title>
        <authorList>
            <consortium name="DOE Joint Genome Institute"/>
            <consortium name="Mycorrhizal Genomics Consortium"/>
            <person name="Kohler A."/>
            <person name="Kuo A."/>
            <person name="Nagy L.G."/>
            <person name="Floudas D."/>
            <person name="Copeland A."/>
            <person name="Barry K.W."/>
            <person name="Cichocki N."/>
            <person name="Veneault-Fourrey C."/>
            <person name="LaButti K."/>
            <person name="Lindquist E.A."/>
            <person name="Lipzen A."/>
            <person name="Lundell T."/>
            <person name="Morin E."/>
            <person name="Murat C."/>
            <person name="Riley R."/>
            <person name="Ohm R."/>
            <person name="Sun H."/>
            <person name="Tunlid A."/>
            <person name="Henrissat B."/>
            <person name="Grigoriev I.V."/>
            <person name="Hibbett D.S."/>
            <person name="Martin F."/>
        </authorList>
    </citation>
    <scope>NUCLEOTIDE SEQUENCE [LARGE SCALE GENOMIC DNA]</scope>
    <source>
        <strain evidence="2 3">Koide BX008</strain>
    </source>
</reference>
<protein>
    <submittedName>
        <fullName evidence="2">Uncharacterized protein</fullName>
    </submittedName>
</protein>
<feature type="region of interest" description="Disordered" evidence="1">
    <location>
        <begin position="36"/>
        <end position="56"/>
    </location>
</feature>
<dbReference type="InParanoid" id="A0A0C2T3Q2"/>
<dbReference type="Proteomes" id="UP000054549">
    <property type="component" value="Unassembled WGS sequence"/>
</dbReference>